<dbReference type="InterPro" id="IPR036179">
    <property type="entry name" value="Ig-like_dom_sf"/>
</dbReference>
<dbReference type="InterPro" id="IPR053896">
    <property type="entry name" value="BTN3A2-like_Ig-C"/>
</dbReference>
<evidence type="ECO:0000256" key="5">
    <source>
        <dbReference type="ARBA" id="ARBA00023180"/>
    </source>
</evidence>
<dbReference type="GO" id="GO:0001817">
    <property type="term" value="P:regulation of cytokine production"/>
    <property type="evidence" value="ECO:0007669"/>
    <property type="project" value="TreeGrafter"/>
</dbReference>
<feature type="transmembrane region" description="Helical" evidence="7">
    <location>
        <begin position="253"/>
        <end position="274"/>
    </location>
</feature>
<name>A0AAJ7PSH4_LATCA</name>
<dbReference type="SUPFAM" id="SSF48726">
    <property type="entry name" value="Immunoglobulin"/>
    <property type="match status" value="2"/>
</dbReference>
<dbReference type="FunFam" id="2.60.40.10:FF:000142">
    <property type="entry name" value="V-set domain-containing T-cell activation inhibitor 1"/>
    <property type="match status" value="1"/>
</dbReference>
<protein>
    <submittedName>
        <fullName evidence="10">Butyrophilin subfamily 1 member A1 isoform X1</fullName>
    </submittedName>
</protein>
<dbReference type="InterPro" id="IPR013106">
    <property type="entry name" value="Ig_V-set"/>
</dbReference>
<proteinExistence type="predicted"/>
<dbReference type="InterPro" id="IPR003599">
    <property type="entry name" value="Ig_sub"/>
</dbReference>
<organism evidence="9 10">
    <name type="scientific">Lates calcarifer</name>
    <name type="common">Barramundi</name>
    <name type="synonym">Holocentrus calcarifer</name>
    <dbReference type="NCBI Taxonomy" id="8187"/>
    <lineage>
        <taxon>Eukaryota</taxon>
        <taxon>Metazoa</taxon>
        <taxon>Chordata</taxon>
        <taxon>Craniata</taxon>
        <taxon>Vertebrata</taxon>
        <taxon>Euteleostomi</taxon>
        <taxon>Actinopterygii</taxon>
        <taxon>Neopterygii</taxon>
        <taxon>Teleostei</taxon>
        <taxon>Neoteleostei</taxon>
        <taxon>Acanthomorphata</taxon>
        <taxon>Carangaria</taxon>
        <taxon>Carangaria incertae sedis</taxon>
        <taxon>Centropomidae</taxon>
        <taxon>Lates</taxon>
    </lineage>
</organism>
<dbReference type="PROSITE" id="PS50835">
    <property type="entry name" value="IG_LIKE"/>
    <property type="match status" value="2"/>
</dbReference>
<evidence type="ECO:0000259" key="8">
    <source>
        <dbReference type="PROSITE" id="PS50835"/>
    </source>
</evidence>
<evidence type="ECO:0000256" key="7">
    <source>
        <dbReference type="SAM" id="Phobius"/>
    </source>
</evidence>
<dbReference type="Proteomes" id="UP000694890">
    <property type="component" value="Unplaced"/>
</dbReference>
<evidence type="ECO:0000256" key="3">
    <source>
        <dbReference type="ARBA" id="ARBA00023136"/>
    </source>
</evidence>
<keyword evidence="3 7" id="KW-0472">Membrane</keyword>
<accession>A0AAJ7PSH4</accession>
<reference evidence="10" key="1">
    <citation type="submission" date="2025-08" db="UniProtKB">
        <authorList>
            <consortium name="RefSeq"/>
        </authorList>
    </citation>
    <scope>IDENTIFICATION</scope>
    <source>
        <tissue evidence="10">Brain</tissue>
    </source>
</reference>
<sequence length="286" mass="31949">MIHHRLSYLSDHTLKTHRMNFRGLFELFLFISLISATKGGAKLIGPSRPVLGLVGDDVILPCSLQPAESVAEATVEWLRPDLSNSNVFIFRDGRESYQDQNPSFQQRATLFLQQLKNGNMSLKLSRLQLSDAGDYTCKWIKSGSQTSIQVRLAIGAVSEPKIYAKREGTKVALQCEANNWYPQPEMEWTDGKGNIISHDSNITKNGQYYSVHGTIEVEMTENVYTCTVRQQNIKQSRETNYTVVCQEASSQPIIWAIVFGLLFVISAVAGIVACKRGAADGVQREE</sequence>
<dbReference type="InterPro" id="IPR007110">
    <property type="entry name" value="Ig-like_dom"/>
</dbReference>
<evidence type="ECO:0000256" key="4">
    <source>
        <dbReference type="ARBA" id="ARBA00023157"/>
    </source>
</evidence>
<dbReference type="GO" id="GO:0050863">
    <property type="term" value="P:regulation of T cell activation"/>
    <property type="evidence" value="ECO:0007669"/>
    <property type="project" value="UniProtKB-ARBA"/>
</dbReference>
<evidence type="ECO:0000256" key="1">
    <source>
        <dbReference type="ARBA" id="ARBA00004370"/>
    </source>
</evidence>
<feature type="domain" description="Ig-like" evidence="8">
    <location>
        <begin position="167"/>
        <end position="242"/>
    </location>
</feature>
<dbReference type="GO" id="GO:0050852">
    <property type="term" value="P:T cell receptor signaling pathway"/>
    <property type="evidence" value="ECO:0007669"/>
    <property type="project" value="TreeGrafter"/>
</dbReference>
<keyword evidence="7" id="KW-1133">Transmembrane helix</keyword>
<dbReference type="GeneID" id="108886828"/>
<keyword evidence="4" id="KW-1015">Disulfide bond</keyword>
<evidence type="ECO:0000313" key="9">
    <source>
        <dbReference type="Proteomes" id="UP000694890"/>
    </source>
</evidence>
<dbReference type="RefSeq" id="XP_018537403.1">
    <property type="nucleotide sequence ID" value="XM_018681887.2"/>
</dbReference>
<keyword evidence="2" id="KW-0732">Signal</keyword>
<evidence type="ECO:0000313" key="10">
    <source>
        <dbReference type="RefSeq" id="XP_018537403.1"/>
    </source>
</evidence>
<dbReference type="InterPro" id="IPR013783">
    <property type="entry name" value="Ig-like_fold"/>
</dbReference>
<dbReference type="AlphaFoldDB" id="A0AAJ7PSH4"/>
<comment type="subcellular location">
    <subcellularLocation>
        <location evidence="1">Membrane</location>
    </subcellularLocation>
</comment>
<dbReference type="PANTHER" id="PTHR24100:SF151">
    <property type="entry name" value="ICOS LIGAND"/>
    <property type="match status" value="1"/>
</dbReference>
<dbReference type="Pfam" id="PF07686">
    <property type="entry name" value="V-set"/>
    <property type="match status" value="1"/>
</dbReference>
<dbReference type="InterPro" id="IPR050504">
    <property type="entry name" value="IgSF_BTN/MOG"/>
</dbReference>
<dbReference type="KEGG" id="lcf:108886828"/>
<dbReference type="GO" id="GO:0005102">
    <property type="term" value="F:signaling receptor binding"/>
    <property type="evidence" value="ECO:0007669"/>
    <property type="project" value="TreeGrafter"/>
</dbReference>
<dbReference type="Pfam" id="PF22705">
    <property type="entry name" value="C2-set_3"/>
    <property type="match status" value="1"/>
</dbReference>
<dbReference type="PANTHER" id="PTHR24100">
    <property type="entry name" value="BUTYROPHILIN"/>
    <property type="match status" value="1"/>
</dbReference>
<dbReference type="Gene3D" id="2.60.40.10">
    <property type="entry name" value="Immunoglobulins"/>
    <property type="match status" value="2"/>
</dbReference>
<keyword evidence="7" id="KW-0812">Transmembrane</keyword>
<keyword evidence="6" id="KW-0393">Immunoglobulin domain</keyword>
<keyword evidence="5" id="KW-0325">Glycoprotein</keyword>
<dbReference type="GO" id="GO:0009897">
    <property type="term" value="C:external side of plasma membrane"/>
    <property type="evidence" value="ECO:0007669"/>
    <property type="project" value="TreeGrafter"/>
</dbReference>
<dbReference type="SMART" id="SM00409">
    <property type="entry name" value="IG"/>
    <property type="match status" value="2"/>
</dbReference>
<feature type="domain" description="Ig-like" evidence="8">
    <location>
        <begin position="55"/>
        <end position="153"/>
    </location>
</feature>
<evidence type="ECO:0000256" key="6">
    <source>
        <dbReference type="ARBA" id="ARBA00023319"/>
    </source>
</evidence>
<gene>
    <name evidence="10" type="primary">LOC108886828</name>
</gene>
<dbReference type="GO" id="GO:1903037">
    <property type="term" value="P:regulation of leukocyte cell-cell adhesion"/>
    <property type="evidence" value="ECO:0007669"/>
    <property type="project" value="UniProtKB-ARBA"/>
</dbReference>
<evidence type="ECO:0000256" key="2">
    <source>
        <dbReference type="ARBA" id="ARBA00022729"/>
    </source>
</evidence>